<evidence type="ECO:0008006" key="3">
    <source>
        <dbReference type="Google" id="ProtNLM"/>
    </source>
</evidence>
<name>A0A2S6ZHM9_9XANT</name>
<reference evidence="1 2" key="1">
    <citation type="submission" date="2016-08" db="EMBL/GenBank/DDBJ databases">
        <title>Evolution of the type three secretion system and type three effector repertoires in Xanthomonas.</title>
        <authorList>
            <person name="Merda D."/>
            <person name="Briand M."/>
            <person name="Bosis E."/>
            <person name="Rousseau C."/>
            <person name="Portier P."/>
            <person name="Jacques M.-A."/>
            <person name="Fischer-Le Saux M."/>
        </authorList>
    </citation>
    <scope>NUCLEOTIDE SEQUENCE [LARGE SCALE GENOMIC DNA]</scope>
    <source>
        <strain evidence="1 2">CFBP 4691</strain>
    </source>
</reference>
<dbReference type="PIRSF" id="PIRSF024492">
    <property type="entry name" value="UCP024492"/>
    <property type="match status" value="1"/>
</dbReference>
<gene>
    <name evidence="1" type="ORF">XthCFBP4691_06590</name>
</gene>
<sequence>MSAATFFSVGHSTRPLDGFLEILHVAQVAQLADVRAFPSSRRFPQFDGRALARALAAAGIGYRHFRALGGRRGQQPGIDPQRNGHWRSVGFHNYADYALGGEFGEAFAQLRAFGSRGACALMCAEADWRQCHRQIVCDHLLHHGHPAIHLIDAVRREPATLNPAARSDAQGRLVYPAHSAPAGPVTGDLFGG</sequence>
<keyword evidence="2" id="KW-1185">Reference proteome</keyword>
<proteinExistence type="predicted"/>
<dbReference type="Proteomes" id="UP000239898">
    <property type="component" value="Unassembled WGS sequence"/>
</dbReference>
<dbReference type="OrthoDB" id="9789109at2"/>
<dbReference type="InterPro" id="IPR007438">
    <property type="entry name" value="DUF488"/>
</dbReference>
<dbReference type="RefSeq" id="WP_128419683.1">
    <property type="nucleotide sequence ID" value="NZ_CP049017.1"/>
</dbReference>
<comment type="caution">
    <text evidence="1">The sequence shown here is derived from an EMBL/GenBank/DDBJ whole genome shotgun (WGS) entry which is preliminary data.</text>
</comment>
<protein>
    <recommendedName>
        <fullName evidence="3">DNA repair protein</fullName>
    </recommendedName>
</protein>
<dbReference type="AlphaFoldDB" id="A0A2S6ZHM9"/>
<evidence type="ECO:0000313" key="2">
    <source>
        <dbReference type="Proteomes" id="UP000239898"/>
    </source>
</evidence>
<dbReference type="PANTHER" id="PTHR39337">
    <property type="entry name" value="BLR5642 PROTEIN"/>
    <property type="match status" value="1"/>
</dbReference>
<dbReference type="Pfam" id="PF04343">
    <property type="entry name" value="DUF488"/>
    <property type="match status" value="1"/>
</dbReference>
<evidence type="ECO:0000313" key="1">
    <source>
        <dbReference type="EMBL" id="PPT91696.1"/>
    </source>
</evidence>
<organism evidence="1 2">
    <name type="scientific">Xanthomonas theicola</name>
    <dbReference type="NCBI Taxonomy" id="56464"/>
    <lineage>
        <taxon>Bacteria</taxon>
        <taxon>Pseudomonadati</taxon>
        <taxon>Pseudomonadota</taxon>
        <taxon>Gammaproteobacteria</taxon>
        <taxon>Lysobacterales</taxon>
        <taxon>Lysobacteraceae</taxon>
        <taxon>Xanthomonas</taxon>
    </lineage>
</organism>
<dbReference type="InterPro" id="IPR014519">
    <property type="entry name" value="UCP024492"/>
</dbReference>
<dbReference type="PANTHER" id="PTHR39337:SF1">
    <property type="entry name" value="BLR5642 PROTEIN"/>
    <property type="match status" value="1"/>
</dbReference>
<accession>A0A2S6ZHM9</accession>
<dbReference type="EMBL" id="MIGX01000021">
    <property type="protein sequence ID" value="PPT91696.1"/>
    <property type="molecule type" value="Genomic_DNA"/>
</dbReference>